<dbReference type="Gene3D" id="3.30.460.10">
    <property type="entry name" value="Beta Polymerase, domain 2"/>
    <property type="match status" value="1"/>
</dbReference>
<proteinExistence type="predicted"/>
<dbReference type="Pfam" id="PF04229">
    <property type="entry name" value="GrpB"/>
    <property type="match status" value="1"/>
</dbReference>
<gene>
    <name evidence="1" type="ORF">SAMN05216238_102349</name>
</gene>
<evidence type="ECO:0000313" key="2">
    <source>
        <dbReference type="Proteomes" id="UP000199474"/>
    </source>
</evidence>
<dbReference type="OrthoDB" id="9799092at2"/>
<keyword evidence="2" id="KW-1185">Reference proteome</keyword>
<dbReference type="GO" id="GO:0016740">
    <property type="term" value="F:transferase activity"/>
    <property type="evidence" value="ECO:0007669"/>
    <property type="project" value="UniProtKB-KW"/>
</dbReference>
<sequence length="177" mass="20651">MRKVEITPYNQAWPSMFEEEAKKLCRIFESEIIEIYHIGSTSVEGLLAKPIIDIMPVVRNIDRIDDFNNAMIDSGYEAKGENGLPGRRYFQKGGEERTHHIHFYEAGNSEIGRHLAFRDYLRSHPGAAEEYSNLKKELSQHFPYDIEAYISGKERLVSEIEKKAMTWYQRTIQSMFL</sequence>
<name>A0A1I1TMN8_9BACI</name>
<dbReference type="AlphaFoldDB" id="A0A1I1TMN8"/>
<dbReference type="PANTHER" id="PTHR34822">
    <property type="entry name" value="GRPB DOMAIN PROTEIN (AFU_ORTHOLOGUE AFUA_1G01530)"/>
    <property type="match status" value="1"/>
</dbReference>
<reference evidence="2" key="1">
    <citation type="submission" date="2016-10" db="EMBL/GenBank/DDBJ databases">
        <authorList>
            <person name="Varghese N."/>
            <person name="Submissions S."/>
        </authorList>
    </citation>
    <scope>NUCLEOTIDE SEQUENCE [LARGE SCALE GENOMIC DNA]</scope>
    <source>
        <strain evidence="2">DSM 22530</strain>
    </source>
</reference>
<dbReference type="SUPFAM" id="SSF81301">
    <property type="entry name" value="Nucleotidyltransferase"/>
    <property type="match status" value="1"/>
</dbReference>
<dbReference type="PANTHER" id="PTHR34822:SF1">
    <property type="entry name" value="GRPB FAMILY PROTEIN"/>
    <property type="match status" value="1"/>
</dbReference>
<protein>
    <submittedName>
        <fullName evidence="1">GrpB domain, predicted nucleotidyltransferase, UPF0157 family</fullName>
    </submittedName>
</protein>
<dbReference type="InterPro" id="IPR007344">
    <property type="entry name" value="GrpB/CoaE"/>
</dbReference>
<dbReference type="InterPro" id="IPR043519">
    <property type="entry name" value="NT_sf"/>
</dbReference>
<dbReference type="STRING" id="640948.SAMN05216238_102349"/>
<evidence type="ECO:0000313" key="1">
    <source>
        <dbReference type="EMBL" id="SFD59779.1"/>
    </source>
</evidence>
<dbReference type="Proteomes" id="UP000199474">
    <property type="component" value="Unassembled WGS sequence"/>
</dbReference>
<dbReference type="EMBL" id="FOMR01000002">
    <property type="protein sequence ID" value="SFD59779.1"/>
    <property type="molecule type" value="Genomic_DNA"/>
</dbReference>
<dbReference type="RefSeq" id="WP_090081731.1">
    <property type="nucleotide sequence ID" value="NZ_FOMR01000002.1"/>
</dbReference>
<keyword evidence="1" id="KW-0808">Transferase</keyword>
<accession>A0A1I1TMN8</accession>
<organism evidence="1 2">
    <name type="scientific">Lentibacillus persicus</name>
    <dbReference type="NCBI Taxonomy" id="640948"/>
    <lineage>
        <taxon>Bacteria</taxon>
        <taxon>Bacillati</taxon>
        <taxon>Bacillota</taxon>
        <taxon>Bacilli</taxon>
        <taxon>Bacillales</taxon>
        <taxon>Bacillaceae</taxon>
        <taxon>Lentibacillus</taxon>
    </lineage>
</organism>